<dbReference type="PATRIC" id="fig|1123269.5.peg.5411"/>
<dbReference type="InterPro" id="IPR051783">
    <property type="entry name" value="NAD(P)-dependent_oxidoreduct"/>
</dbReference>
<dbReference type="HOGENOM" id="CLU_007383_6_1_5"/>
<organism evidence="2 3">
    <name type="scientific">Sphingomonas sanxanigenens DSM 19645 = NX02</name>
    <dbReference type="NCBI Taxonomy" id="1123269"/>
    <lineage>
        <taxon>Bacteria</taxon>
        <taxon>Pseudomonadati</taxon>
        <taxon>Pseudomonadota</taxon>
        <taxon>Alphaproteobacteria</taxon>
        <taxon>Sphingomonadales</taxon>
        <taxon>Sphingomonadaceae</taxon>
        <taxon>Sphingomonas</taxon>
    </lineage>
</organism>
<accession>W0ALC4</accession>
<dbReference type="STRING" id="1123269.NX02_27570"/>
<protein>
    <recommendedName>
        <fullName evidence="1">NAD(P)-binding domain-containing protein</fullName>
    </recommendedName>
</protein>
<proteinExistence type="predicted"/>
<dbReference type="PANTHER" id="PTHR48079">
    <property type="entry name" value="PROTEIN YEEZ"/>
    <property type="match status" value="1"/>
</dbReference>
<sequence>MSVLALTGATGFVGRTVLRMAVAGGHHVRALTRRPQPDTAGVTWIAGALDRPASLAELARGADAVIHVAGVVNAPDRAGFAAGNIEGTRAMVRAAKDEGVTRFIHVSSLSAREPALSIYGWSKAGAEDAVADSGLDWSMVRPPAIYGPGDTEMLDLFRMARRGVIMLPPRGRFSVVAVEDLARLLLTLATARAGTGQIYEVDDGVAGGWTHEGFAQAIGAAVGRRVRAIHTPRPLLRVASAIDRATRRTRAKLTGDRVGYLCHPDWVSTAIRQPPANLWRAETDTRDGLKATADWYRAEGWLR</sequence>
<evidence type="ECO:0000259" key="1">
    <source>
        <dbReference type="Pfam" id="PF13460"/>
    </source>
</evidence>
<dbReference type="SUPFAM" id="SSF51735">
    <property type="entry name" value="NAD(P)-binding Rossmann-fold domains"/>
    <property type="match status" value="1"/>
</dbReference>
<name>W0ALC4_9SPHN</name>
<evidence type="ECO:0000313" key="3">
    <source>
        <dbReference type="Proteomes" id="UP000018851"/>
    </source>
</evidence>
<dbReference type="GO" id="GO:0004029">
    <property type="term" value="F:aldehyde dehydrogenase (NAD+) activity"/>
    <property type="evidence" value="ECO:0007669"/>
    <property type="project" value="TreeGrafter"/>
</dbReference>
<dbReference type="Proteomes" id="UP000018851">
    <property type="component" value="Chromosome"/>
</dbReference>
<dbReference type="GO" id="GO:0005737">
    <property type="term" value="C:cytoplasm"/>
    <property type="evidence" value="ECO:0007669"/>
    <property type="project" value="TreeGrafter"/>
</dbReference>
<feature type="domain" description="NAD(P)-binding" evidence="1">
    <location>
        <begin position="8"/>
        <end position="148"/>
    </location>
</feature>
<dbReference type="KEGG" id="ssan:NX02_27570"/>
<dbReference type="Gene3D" id="3.40.50.720">
    <property type="entry name" value="NAD(P)-binding Rossmann-like Domain"/>
    <property type="match status" value="1"/>
</dbReference>
<dbReference type="OrthoDB" id="9814124at2"/>
<reference evidence="2 3" key="1">
    <citation type="submission" date="2013-07" db="EMBL/GenBank/DDBJ databases">
        <title>Completed genome of Sphingomonas sanxanigenens NX02.</title>
        <authorList>
            <person name="Ma T."/>
            <person name="Huang H."/>
            <person name="Wu M."/>
            <person name="Li X."/>
            <person name="Li G."/>
        </authorList>
    </citation>
    <scope>NUCLEOTIDE SEQUENCE [LARGE SCALE GENOMIC DNA]</scope>
    <source>
        <strain evidence="2 3">NX02</strain>
    </source>
</reference>
<dbReference type="AlphaFoldDB" id="W0ALC4"/>
<dbReference type="PANTHER" id="PTHR48079:SF6">
    <property type="entry name" value="NAD(P)-BINDING DOMAIN-CONTAINING PROTEIN-RELATED"/>
    <property type="match status" value="1"/>
</dbReference>
<dbReference type="RefSeq" id="WP_025295196.1">
    <property type="nucleotide sequence ID" value="NZ_CP006644.1"/>
</dbReference>
<dbReference type="eggNOG" id="COG0702">
    <property type="taxonomic scope" value="Bacteria"/>
</dbReference>
<dbReference type="EMBL" id="CP006644">
    <property type="protein sequence ID" value="AHE57098.1"/>
    <property type="molecule type" value="Genomic_DNA"/>
</dbReference>
<evidence type="ECO:0000313" key="2">
    <source>
        <dbReference type="EMBL" id="AHE57098.1"/>
    </source>
</evidence>
<dbReference type="InterPro" id="IPR016040">
    <property type="entry name" value="NAD(P)-bd_dom"/>
</dbReference>
<keyword evidence="3" id="KW-1185">Reference proteome</keyword>
<dbReference type="InterPro" id="IPR036291">
    <property type="entry name" value="NAD(P)-bd_dom_sf"/>
</dbReference>
<dbReference type="Pfam" id="PF13460">
    <property type="entry name" value="NAD_binding_10"/>
    <property type="match status" value="1"/>
</dbReference>
<gene>
    <name evidence="2" type="ORF">NX02_27570</name>
</gene>